<protein>
    <submittedName>
        <fullName evidence="1">Amidoligase family protein</fullName>
    </submittedName>
</protein>
<organism evidence="1 2">
    <name type="scientific">Roseibium limicola</name>
    <dbReference type="NCBI Taxonomy" id="2816037"/>
    <lineage>
        <taxon>Bacteria</taxon>
        <taxon>Pseudomonadati</taxon>
        <taxon>Pseudomonadota</taxon>
        <taxon>Alphaproteobacteria</taxon>
        <taxon>Hyphomicrobiales</taxon>
        <taxon>Stappiaceae</taxon>
        <taxon>Roseibium</taxon>
    </lineage>
</organism>
<evidence type="ECO:0000313" key="1">
    <source>
        <dbReference type="EMBL" id="MBO0345484.1"/>
    </source>
</evidence>
<reference evidence="1" key="1">
    <citation type="submission" date="2021-03" db="EMBL/GenBank/DDBJ databases">
        <title>Roseibium sp. CAU 1637 isolated from Incheon.</title>
        <authorList>
            <person name="Kim W."/>
        </authorList>
    </citation>
    <scope>NUCLEOTIDE SEQUENCE</scope>
    <source>
        <strain evidence="1">CAU 1637</strain>
    </source>
</reference>
<proteinExistence type="predicted"/>
<sequence>MQDFRDVFFTPPHSHTTGGELRRVGVELEFAAVSARASANVVQTLFGGNVRELDPHRFEVVDTEFGDFTCELDSQYVHDNPKDANADPSELKYRLRRSLQELFGDVSSLLVPCEVVCPPIVTTDLPKLAGLVSGLEEAGASGTRENVLYAFGAQFNPEIIEPTGDHIASVLKAYVLLSAWLRKIVDVDPTRRLTSFADPFPPSYQRKIVAPDYWPGLDDLMDMHLKENPTRNRELDMLPLFAHLDEKKVAARVNDPLIKARPTFHYRLPDARLGDPAWSLALEWNRWLMVERLANDRDKLNAMAEDFLRLDAAAKPKPWAWRASEWMVLA</sequence>
<dbReference type="AlphaFoldDB" id="A0A939ER00"/>
<gene>
    <name evidence="1" type="ORF">J0X15_09655</name>
</gene>
<keyword evidence="2" id="KW-1185">Reference proteome</keyword>
<accession>A0A939ER00</accession>
<evidence type="ECO:0000313" key="2">
    <source>
        <dbReference type="Proteomes" id="UP000664779"/>
    </source>
</evidence>
<dbReference type="EMBL" id="JAFLNF010000003">
    <property type="protein sequence ID" value="MBO0345484.1"/>
    <property type="molecule type" value="Genomic_DNA"/>
</dbReference>
<name>A0A939ER00_9HYPH</name>
<dbReference type="Proteomes" id="UP000664779">
    <property type="component" value="Unassembled WGS sequence"/>
</dbReference>
<dbReference type="RefSeq" id="WP_206940083.1">
    <property type="nucleotide sequence ID" value="NZ_JAFLNF010000003.1"/>
</dbReference>
<dbReference type="InterPro" id="IPR022025">
    <property type="entry name" value="Amidoligase_2"/>
</dbReference>
<comment type="caution">
    <text evidence="1">The sequence shown here is derived from an EMBL/GenBank/DDBJ whole genome shotgun (WGS) entry which is preliminary data.</text>
</comment>
<dbReference type="Pfam" id="PF12224">
    <property type="entry name" value="Amidoligase_2"/>
    <property type="match status" value="1"/>
</dbReference>